<dbReference type="AlphaFoldDB" id="A0A9N9PKY9"/>
<dbReference type="EMBL" id="CAJVPY010068714">
    <property type="protein sequence ID" value="CAG8826862.1"/>
    <property type="molecule type" value="Genomic_DNA"/>
</dbReference>
<sequence length="56" mass="6364">SLRIFGYCESDILNQVLSKLGPMMILILGEFSLLRPLKYSISWATVMNQIHIKSGH</sequence>
<reference evidence="1" key="1">
    <citation type="submission" date="2021-06" db="EMBL/GenBank/DDBJ databases">
        <authorList>
            <person name="Kallberg Y."/>
            <person name="Tangrot J."/>
            <person name="Rosling A."/>
        </authorList>
    </citation>
    <scope>NUCLEOTIDE SEQUENCE</scope>
    <source>
        <strain evidence="1">MA453B</strain>
    </source>
</reference>
<name>A0A9N9PKY9_9GLOM</name>
<accession>A0A9N9PKY9</accession>
<evidence type="ECO:0000313" key="1">
    <source>
        <dbReference type="EMBL" id="CAG8826862.1"/>
    </source>
</evidence>
<dbReference type="Proteomes" id="UP000789405">
    <property type="component" value="Unassembled WGS sequence"/>
</dbReference>
<gene>
    <name evidence="1" type="ORF">DERYTH_LOCUS28179</name>
</gene>
<feature type="non-terminal residue" evidence="1">
    <location>
        <position position="1"/>
    </location>
</feature>
<keyword evidence="2" id="KW-1185">Reference proteome</keyword>
<proteinExistence type="predicted"/>
<organism evidence="1 2">
    <name type="scientific">Dentiscutata erythropus</name>
    <dbReference type="NCBI Taxonomy" id="1348616"/>
    <lineage>
        <taxon>Eukaryota</taxon>
        <taxon>Fungi</taxon>
        <taxon>Fungi incertae sedis</taxon>
        <taxon>Mucoromycota</taxon>
        <taxon>Glomeromycotina</taxon>
        <taxon>Glomeromycetes</taxon>
        <taxon>Diversisporales</taxon>
        <taxon>Gigasporaceae</taxon>
        <taxon>Dentiscutata</taxon>
    </lineage>
</organism>
<evidence type="ECO:0000313" key="2">
    <source>
        <dbReference type="Proteomes" id="UP000789405"/>
    </source>
</evidence>
<feature type="non-terminal residue" evidence="1">
    <location>
        <position position="56"/>
    </location>
</feature>
<comment type="caution">
    <text evidence="1">The sequence shown here is derived from an EMBL/GenBank/DDBJ whole genome shotgun (WGS) entry which is preliminary data.</text>
</comment>
<protein>
    <submittedName>
        <fullName evidence="1">13782_t:CDS:1</fullName>
    </submittedName>
</protein>